<evidence type="ECO:0000259" key="5">
    <source>
        <dbReference type="Pfam" id="PF04542"/>
    </source>
</evidence>
<dbReference type="NCBIfam" id="TIGR02937">
    <property type="entry name" value="sigma70-ECF"/>
    <property type="match status" value="1"/>
</dbReference>
<dbReference type="Pfam" id="PF08281">
    <property type="entry name" value="Sigma70_r4_2"/>
    <property type="match status" value="1"/>
</dbReference>
<reference evidence="7 8" key="1">
    <citation type="submission" date="2020-03" db="EMBL/GenBank/DDBJ databases">
        <title>Genomic Encyclopedia of Type Strains, Phase IV (KMG-IV): sequencing the most valuable type-strain genomes for metagenomic binning, comparative biology and taxonomic classification.</title>
        <authorList>
            <person name="Goeker M."/>
        </authorList>
    </citation>
    <scope>NUCLEOTIDE SEQUENCE [LARGE SCALE GENOMIC DNA]</scope>
    <source>
        <strain evidence="7 8">DSM 101599</strain>
    </source>
</reference>
<evidence type="ECO:0000256" key="3">
    <source>
        <dbReference type="ARBA" id="ARBA00023082"/>
    </source>
</evidence>
<feature type="domain" description="RNA polymerase sigma-70 region 2" evidence="5">
    <location>
        <begin position="26"/>
        <end position="92"/>
    </location>
</feature>
<evidence type="ECO:0000259" key="6">
    <source>
        <dbReference type="Pfam" id="PF08281"/>
    </source>
</evidence>
<dbReference type="PANTHER" id="PTHR43133">
    <property type="entry name" value="RNA POLYMERASE ECF-TYPE SIGMA FACTO"/>
    <property type="match status" value="1"/>
</dbReference>
<comment type="caution">
    <text evidence="7">The sequence shown here is derived from an EMBL/GenBank/DDBJ whole genome shotgun (WGS) entry which is preliminary data.</text>
</comment>
<keyword evidence="3" id="KW-0731">Sigma factor</keyword>
<dbReference type="InterPro" id="IPR013324">
    <property type="entry name" value="RNA_pol_sigma_r3/r4-like"/>
</dbReference>
<dbReference type="SUPFAM" id="SSF88946">
    <property type="entry name" value="Sigma2 domain of RNA polymerase sigma factors"/>
    <property type="match status" value="1"/>
</dbReference>
<dbReference type="RefSeq" id="WP_167187761.1">
    <property type="nucleotide sequence ID" value="NZ_JAASQL010000002.1"/>
</dbReference>
<dbReference type="Pfam" id="PF04542">
    <property type="entry name" value="Sigma70_r2"/>
    <property type="match status" value="1"/>
</dbReference>
<evidence type="ECO:0000256" key="2">
    <source>
        <dbReference type="ARBA" id="ARBA00023015"/>
    </source>
</evidence>
<evidence type="ECO:0000256" key="4">
    <source>
        <dbReference type="ARBA" id="ARBA00023163"/>
    </source>
</evidence>
<organism evidence="7 8">
    <name type="scientific">Wenyingzhuangia heitensis</name>
    <dbReference type="NCBI Taxonomy" id="1487859"/>
    <lineage>
        <taxon>Bacteria</taxon>
        <taxon>Pseudomonadati</taxon>
        <taxon>Bacteroidota</taxon>
        <taxon>Flavobacteriia</taxon>
        <taxon>Flavobacteriales</taxon>
        <taxon>Flavobacteriaceae</taxon>
        <taxon>Wenyingzhuangia</taxon>
    </lineage>
</organism>
<accession>A0ABX0UCJ3</accession>
<evidence type="ECO:0000256" key="1">
    <source>
        <dbReference type="ARBA" id="ARBA00010641"/>
    </source>
</evidence>
<dbReference type="InterPro" id="IPR036388">
    <property type="entry name" value="WH-like_DNA-bd_sf"/>
</dbReference>
<feature type="domain" description="RNA polymerase sigma factor 70 region 4 type 2" evidence="6">
    <location>
        <begin position="124"/>
        <end position="171"/>
    </location>
</feature>
<dbReference type="InterPro" id="IPR014284">
    <property type="entry name" value="RNA_pol_sigma-70_dom"/>
</dbReference>
<dbReference type="SUPFAM" id="SSF88659">
    <property type="entry name" value="Sigma3 and sigma4 domains of RNA polymerase sigma factors"/>
    <property type="match status" value="1"/>
</dbReference>
<evidence type="ECO:0000313" key="8">
    <source>
        <dbReference type="Proteomes" id="UP000745859"/>
    </source>
</evidence>
<sequence>MANAEKDIAVLLKNLTKGDEKAYMSLIDLYYKKLFGYAYSLTKDAILSEDIVQNVFMRIWENRKSLKITESIKSFLYKSVYNDFINTYRKQQSSVVLDKIYHDTLTSFVTDEETNLLERKVALLKCEIDLLPTKCKQVFLLSKEEGLTNLEISEYLTISKKAVESHITNAYTILRTKVENKLKEFGL</sequence>
<proteinExistence type="inferred from homology"/>
<evidence type="ECO:0000313" key="7">
    <source>
        <dbReference type="EMBL" id="NIJ45535.1"/>
    </source>
</evidence>
<comment type="similarity">
    <text evidence="1">Belongs to the sigma-70 factor family. ECF subfamily.</text>
</comment>
<dbReference type="InterPro" id="IPR039425">
    <property type="entry name" value="RNA_pol_sigma-70-like"/>
</dbReference>
<keyword evidence="2" id="KW-0805">Transcription regulation</keyword>
<dbReference type="Proteomes" id="UP000745859">
    <property type="component" value="Unassembled WGS sequence"/>
</dbReference>
<name>A0ABX0UCJ3_9FLAO</name>
<dbReference type="InterPro" id="IPR007627">
    <property type="entry name" value="RNA_pol_sigma70_r2"/>
</dbReference>
<dbReference type="PANTHER" id="PTHR43133:SF46">
    <property type="entry name" value="RNA POLYMERASE SIGMA-70 FACTOR ECF SUBFAMILY"/>
    <property type="match status" value="1"/>
</dbReference>
<dbReference type="Gene3D" id="1.10.10.10">
    <property type="entry name" value="Winged helix-like DNA-binding domain superfamily/Winged helix DNA-binding domain"/>
    <property type="match status" value="1"/>
</dbReference>
<keyword evidence="8" id="KW-1185">Reference proteome</keyword>
<keyword evidence="4" id="KW-0804">Transcription</keyword>
<gene>
    <name evidence="7" type="ORF">FHR24_002003</name>
</gene>
<protein>
    <submittedName>
        <fullName evidence="7">RNA polymerase sigma-70 factor (ECF subfamily)</fullName>
    </submittedName>
</protein>
<dbReference type="Gene3D" id="1.10.1740.10">
    <property type="match status" value="1"/>
</dbReference>
<dbReference type="EMBL" id="JAASQL010000002">
    <property type="protein sequence ID" value="NIJ45535.1"/>
    <property type="molecule type" value="Genomic_DNA"/>
</dbReference>
<dbReference type="InterPro" id="IPR013249">
    <property type="entry name" value="RNA_pol_sigma70_r4_t2"/>
</dbReference>
<dbReference type="InterPro" id="IPR013325">
    <property type="entry name" value="RNA_pol_sigma_r2"/>
</dbReference>